<evidence type="ECO:0000313" key="2">
    <source>
        <dbReference type="EMBL" id="OLQ03569.1"/>
    </source>
</evidence>
<dbReference type="SUPFAM" id="SSF52047">
    <property type="entry name" value="RNI-like"/>
    <property type="match status" value="1"/>
</dbReference>
<protein>
    <submittedName>
        <fullName evidence="2">Uncharacterized protein</fullName>
    </submittedName>
</protein>
<evidence type="ECO:0000256" key="1">
    <source>
        <dbReference type="SAM" id="SignalP"/>
    </source>
</evidence>
<dbReference type="InterPro" id="IPR032675">
    <property type="entry name" value="LRR_dom_sf"/>
</dbReference>
<dbReference type="EMBL" id="LSRX01000232">
    <property type="protein sequence ID" value="OLQ03569.1"/>
    <property type="molecule type" value="Genomic_DNA"/>
</dbReference>
<accession>A0A1Q9E819</accession>
<proteinExistence type="predicted"/>
<feature type="signal peptide" evidence="1">
    <location>
        <begin position="1"/>
        <end position="19"/>
    </location>
</feature>
<dbReference type="AlphaFoldDB" id="A0A1Q9E819"/>
<sequence>MPVADVHAILLQLARMAVAEIPLPDELYQDALETYLLLQCFQQLYSEESTGKLPRALGMMPRNDVLLLAQQALSAESHSILVAYAEALSRQVSVQIHTLLPEPVFGSDCGSAAELLARRFLEDGTAPLWSSVRQIVMVLRKEKPRHGSFQLSEEAASFSIGAYCNGAHQGLCRATMTHKNVARLLNRLVSRVCREHTWTTTTLLFNYETPPHIDHQNEATPNLVLTLSVHDGGELWIEGEGSDFVEHGGVMVKGCKHSLHSYAIRFEAFRLLHMTCPWQTFDRVTLVAFTVKKAERLPQWTWDLLLELGPGAETSPIRRFPSSIRAEWPEEFLYRSDGAEWAALSDAGVQSYVHRYVAVHCTGLSLKLREKTSVMGATTVPLSHFISWMFRTFEDKIEEWTTDDELESFSSALPPGTEKLTLSFVCPDKFTDTALSHIGAGLPGTLQKLALAFEFSWTECKITCSGFAKLAEGLPKGLTSLDLIIRNDELPDKALESLAAKLPSTLTRVMLSFKDNAEFTDKGLCALISSFPATLVELILNVDANPQLTDTTLKAFAGWLSSSGSGLQKLYLISNSSKYTQNGLKELCSALPSMKELRLEFQSSEAEPDLGSQFVVSPDNLITFMGSGSAS</sequence>
<dbReference type="Gene3D" id="3.80.10.10">
    <property type="entry name" value="Ribonuclease Inhibitor"/>
    <property type="match status" value="1"/>
</dbReference>
<reference evidence="2 3" key="1">
    <citation type="submission" date="2016-02" db="EMBL/GenBank/DDBJ databases">
        <title>Genome analysis of coral dinoflagellate symbionts highlights evolutionary adaptations to a symbiotic lifestyle.</title>
        <authorList>
            <person name="Aranda M."/>
            <person name="Li Y."/>
            <person name="Liew Y.J."/>
            <person name="Baumgarten S."/>
            <person name="Simakov O."/>
            <person name="Wilson M."/>
            <person name="Piel J."/>
            <person name="Ashoor H."/>
            <person name="Bougouffa S."/>
            <person name="Bajic V.B."/>
            <person name="Ryu T."/>
            <person name="Ravasi T."/>
            <person name="Bayer T."/>
            <person name="Micklem G."/>
            <person name="Kim H."/>
            <person name="Bhak J."/>
            <person name="Lajeunesse T.C."/>
            <person name="Voolstra C.R."/>
        </authorList>
    </citation>
    <scope>NUCLEOTIDE SEQUENCE [LARGE SCALE GENOMIC DNA]</scope>
    <source>
        <strain evidence="2 3">CCMP2467</strain>
    </source>
</reference>
<gene>
    <name evidence="2" type="ORF">AK812_SmicGene13441</name>
</gene>
<feature type="chain" id="PRO_5013317071" evidence="1">
    <location>
        <begin position="20"/>
        <end position="631"/>
    </location>
</feature>
<comment type="caution">
    <text evidence="2">The sequence shown here is derived from an EMBL/GenBank/DDBJ whole genome shotgun (WGS) entry which is preliminary data.</text>
</comment>
<dbReference type="OrthoDB" id="434012at2759"/>
<dbReference type="Proteomes" id="UP000186817">
    <property type="component" value="Unassembled WGS sequence"/>
</dbReference>
<evidence type="ECO:0000313" key="3">
    <source>
        <dbReference type="Proteomes" id="UP000186817"/>
    </source>
</evidence>
<organism evidence="2 3">
    <name type="scientific">Symbiodinium microadriaticum</name>
    <name type="common">Dinoflagellate</name>
    <name type="synonym">Zooxanthella microadriatica</name>
    <dbReference type="NCBI Taxonomy" id="2951"/>
    <lineage>
        <taxon>Eukaryota</taxon>
        <taxon>Sar</taxon>
        <taxon>Alveolata</taxon>
        <taxon>Dinophyceae</taxon>
        <taxon>Suessiales</taxon>
        <taxon>Symbiodiniaceae</taxon>
        <taxon>Symbiodinium</taxon>
    </lineage>
</organism>
<keyword evidence="1" id="KW-0732">Signal</keyword>
<keyword evidence="3" id="KW-1185">Reference proteome</keyword>
<name>A0A1Q9E819_SYMMI</name>